<name>A0A0N0PCT4_PAPMA</name>
<accession>A0A0N0PCT4</accession>
<evidence type="ECO:0000256" key="6">
    <source>
        <dbReference type="SAM" id="SignalP"/>
    </source>
</evidence>
<dbReference type="InParanoid" id="A0A0N0PCT4"/>
<keyword evidence="6" id="KW-0732">Signal</keyword>
<keyword evidence="8" id="KW-1185">Reference proteome</keyword>
<comment type="similarity">
    <text evidence="1">Belongs to the heat shock protein 90 family.</text>
</comment>
<dbReference type="PROSITE" id="PS00298">
    <property type="entry name" value="HSP90"/>
    <property type="match status" value="1"/>
</dbReference>
<dbReference type="InterPro" id="IPR036890">
    <property type="entry name" value="HATPase_C_sf"/>
</dbReference>
<dbReference type="GO" id="GO:0005524">
    <property type="term" value="F:ATP binding"/>
    <property type="evidence" value="ECO:0007669"/>
    <property type="project" value="UniProtKB-KW"/>
</dbReference>
<dbReference type="InterPro" id="IPR019805">
    <property type="entry name" value="Heat_shock_protein_90_CS"/>
</dbReference>
<evidence type="ECO:0000313" key="7">
    <source>
        <dbReference type="EMBL" id="KPJ13972.1"/>
    </source>
</evidence>
<organism evidence="7 8">
    <name type="scientific">Papilio machaon</name>
    <name type="common">Old World swallowtail butterfly</name>
    <dbReference type="NCBI Taxonomy" id="76193"/>
    <lineage>
        <taxon>Eukaryota</taxon>
        <taxon>Metazoa</taxon>
        <taxon>Ecdysozoa</taxon>
        <taxon>Arthropoda</taxon>
        <taxon>Hexapoda</taxon>
        <taxon>Insecta</taxon>
        <taxon>Pterygota</taxon>
        <taxon>Neoptera</taxon>
        <taxon>Endopterygota</taxon>
        <taxon>Lepidoptera</taxon>
        <taxon>Glossata</taxon>
        <taxon>Ditrysia</taxon>
        <taxon>Papilionoidea</taxon>
        <taxon>Papilionidae</taxon>
        <taxon>Papilioninae</taxon>
        <taxon>Papilio</taxon>
    </lineage>
</organism>
<feature type="signal peptide" evidence="6">
    <location>
        <begin position="1"/>
        <end position="19"/>
    </location>
</feature>
<evidence type="ECO:0000256" key="1">
    <source>
        <dbReference type="ARBA" id="ARBA00008239"/>
    </source>
</evidence>
<keyword evidence="4" id="KW-0143">Chaperone</keyword>
<evidence type="ECO:0000256" key="5">
    <source>
        <dbReference type="SAM" id="MobiDB-lite"/>
    </source>
</evidence>
<evidence type="ECO:0000256" key="4">
    <source>
        <dbReference type="ARBA" id="ARBA00023186"/>
    </source>
</evidence>
<dbReference type="SUPFAM" id="SSF55874">
    <property type="entry name" value="ATPase domain of HSP90 chaperone/DNA topoisomerase II/histidine kinase"/>
    <property type="match status" value="1"/>
</dbReference>
<dbReference type="Proteomes" id="UP000053240">
    <property type="component" value="Unassembled WGS sequence"/>
</dbReference>
<dbReference type="InterPro" id="IPR001404">
    <property type="entry name" value="Hsp90_fam"/>
</dbReference>
<dbReference type="PANTHER" id="PTHR11528">
    <property type="entry name" value="HEAT SHOCK PROTEIN 90 FAMILY MEMBER"/>
    <property type="match status" value="1"/>
</dbReference>
<evidence type="ECO:0000256" key="2">
    <source>
        <dbReference type="ARBA" id="ARBA00022741"/>
    </source>
</evidence>
<proteinExistence type="inferred from homology"/>
<keyword evidence="2" id="KW-0547">Nucleotide-binding</keyword>
<feature type="chain" id="PRO_5005857350" evidence="6">
    <location>
        <begin position="20"/>
        <end position="227"/>
    </location>
</feature>
<dbReference type="Gene3D" id="3.30.565.10">
    <property type="entry name" value="Histidine kinase-like ATPase, C-terminal domain"/>
    <property type="match status" value="1"/>
</dbReference>
<evidence type="ECO:0000256" key="3">
    <source>
        <dbReference type="ARBA" id="ARBA00022840"/>
    </source>
</evidence>
<sequence>MKYILVLSLGLLLLGWSQAQEEGGGADQPTADVDLGASREGSRTDAEAVAREEEAISPDGLSVAQLRELRERAQNFTFQTEVNRMMKLIINSLYRNKEIFLRELISNGSDALDKIRLLSLTERDVLDSNPDLSIRIKAEPDKRLLHITDSGVGMTRHELVNNLGTIAKSGTADFLSRMQDSEKGFKCETVTCNNIFCTNVPVPGADWCHTFDHTEDTRQAEFIPLTV</sequence>
<dbReference type="GO" id="GO:0051082">
    <property type="term" value="F:unfolded protein binding"/>
    <property type="evidence" value="ECO:0007669"/>
    <property type="project" value="InterPro"/>
</dbReference>
<feature type="region of interest" description="Disordered" evidence="5">
    <location>
        <begin position="22"/>
        <end position="43"/>
    </location>
</feature>
<gene>
    <name evidence="7" type="ORF">RR48_01883</name>
</gene>
<keyword evidence="3" id="KW-0067">ATP-binding</keyword>
<dbReference type="InterPro" id="IPR020575">
    <property type="entry name" value="Hsp90_N"/>
</dbReference>
<dbReference type="STRING" id="76193.A0A0N0PCT4"/>
<dbReference type="AlphaFoldDB" id="A0A0N0PCT4"/>
<dbReference type="GO" id="GO:0016887">
    <property type="term" value="F:ATP hydrolysis activity"/>
    <property type="evidence" value="ECO:0007669"/>
    <property type="project" value="InterPro"/>
</dbReference>
<dbReference type="EMBL" id="KQ460557">
    <property type="protein sequence ID" value="KPJ13972.1"/>
    <property type="molecule type" value="Genomic_DNA"/>
</dbReference>
<protein>
    <submittedName>
        <fullName evidence="7">Endoplasmin</fullName>
    </submittedName>
</protein>
<evidence type="ECO:0000313" key="8">
    <source>
        <dbReference type="Proteomes" id="UP000053240"/>
    </source>
</evidence>
<reference evidence="7 8" key="1">
    <citation type="journal article" date="2015" name="Nat. Commun.">
        <title>Outbred genome sequencing and CRISPR/Cas9 gene editing in butterflies.</title>
        <authorList>
            <person name="Li X."/>
            <person name="Fan D."/>
            <person name="Zhang W."/>
            <person name="Liu G."/>
            <person name="Zhang L."/>
            <person name="Zhao L."/>
            <person name="Fang X."/>
            <person name="Chen L."/>
            <person name="Dong Y."/>
            <person name="Chen Y."/>
            <person name="Ding Y."/>
            <person name="Zhao R."/>
            <person name="Feng M."/>
            <person name="Zhu Y."/>
            <person name="Feng Y."/>
            <person name="Jiang X."/>
            <person name="Zhu D."/>
            <person name="Xiang H."/>
            <person name="Feng X."/>
            <person name="Li S."/>
            <person name="Wang J."/>
            <person name="Zhang G."/>
            <person name="Kronforst M.R."/>
            <person name="Wang W."/>
        </authorList>
    </citation>
    <scope>NUCLEOTIDE SEQUENCE [LARGE SCALE GENOMIC DNA]</scope>
    <source>
        <strain evidence="7">Ya'a_city_454_Pm</strain>
        <tissue evidence="7">Whole body</tissue>
    </source>
</reference>
<dbReference type="PRINTS" id="PR00775">
    <property type="entry name" value="HEATSHOCK90"/>
</dbReference>
<dbReference type="GO" id="GO:0140662">
    <property type="term" value="F:ATP-dependent protein folding chaperone"/>
    <property type="evidence" value="ECO:0007669"/>
    <property type="project" value="InterPro"/>
</dbReference>